<sequence>VVWSVLLLATVLLAEAAIPDPPTSGITTVGSLKLATAADCAGVVAFSATQASVDHAKVVLAETLVDKGVGYVAQTGIFITHCPGLYQFSFAGYGSTDLTLTLKKKSSNADNWRPVVSAGPGGGANLVLLDLEAGEQLAVFVDTGKITDGVTFSGYRIAKK</sequence>
<gene>
    <name evidence="3" type="ORF">WH47_04292</name>
</gene>
<accession>A0A0L7QQX3</accession>
<dbReference type="EMBL" id="KQ414784">
    <property type="protein sequence ID" value="KOC61027.1"/>
    <property type="molecule type" value="Genomic_DNA"/>
</dbReference>
<dbReference type="InterPro" id="IPR008983">
    <property type="entry name" value="Tumour_necrosis_fac-like_dom"/>
</dbReference>
<dbReference type="SUPFAM" id="SSF49842">
    <property type="entry name" value="TNF-like"/>
    <property type="match status" value="1"/>
</dbReference>
<dbReference type="Pfam" id="PF00386">
    <property type="entry name" value="C1q"/>
    <property type="match status" value="1"/>
</dbReference>
<evidence type="ECO:0000256" key="1">
    <source>
        <dbReference type="SAM" id="SignalP"/>
    </source>
</evidence>
<reference evidence="3 4" key="1">
    <citation type="submission" date="2015-07" db="EMBL/GenBank/DDBJ databases">
        <title>The genome of Habropoda laboriosa.</title>
        <authorList>
            <person name="Pan H."/>
            <person name="Kapheim K."/>
        </authorList>
    </citation>
    <scope>NUCLEOTIDE SEQUENCE [LARGE SCALE GENOMIC DNA]</scope>
    <source>
        <strain evidence="3">0110345459</strain>
    </source>
</reference>
<evidence type="ECO:0000313" key="3">
    <source>
        <dbReference type="EMBL" id="KOC61027.1"/>
    </source>
</evidence>
<feature type="non-terminal residue" evidence="3">
    <location>
        <position position="1"/>
    </location>
</feature>
<keyword evidence="4" id="KW-1185">Reference proteome</keyword>
<keyword evidence="1" id="KW-0732">Signal</keyword>
<dbReference type="InterPro" id="IPR001073">
    <property type="entry name" value="C1q_dom"/>
</dbReference>
<evidence type="ECO:0000313" key="4">
    <source>
        <dbReference type="Proteomes" id="UP000053825"/>
    </source>
</evidence>
<organism evidence="3 4">
    <name type="scientific">Habropoda laboriosa</name>
    <dbReference type="NCBI Taxonomy" id="597456"/>
    <lineage>
        <taxon>Eukaryota</taxon>
        <taxon>Metazoa</taxon>
        <taxon>Ecdysozoa</taxon>
        <taxon>Arthropoda</taxon>
        <taxon>Hexapoda</taxon>
        <taxon>Insecta</taxon>
        <taxon>Pterygota</taxon>
        <taxon>Neoptera</taxon>
        <taxon>Endopterygota</taxon>
        <taxon>Hymenoptera</taxon>
        <taxon>Apocrita</taxon>
        <taxon>Aculeata</taxon>
        <taxon>Apoidea</taxon>
        <taxon>Anthophila</taxon>
        <taxon>Apidae</taxon>
        <taxon>Habropoda</taxon>
    </lineage>
</organism>
<feature type="domain" description="C1q" evidence="2">
    <location>
        <begin position="37"/>
        <end position="160"/>
    </location>
</feature>
<feature type="signal peptide" evidence="1">
    <location>
        <begin position="1"/>
        <end position="16"/>
    </location>
</feature>
<dbReference type="SMART" id="SM00110">
    <property type="entry name" value="C1Q"/>
    <property type="match status" value="1"/>
</dbReference>
<dbReference type="AlphaFoldDB" id="A0A0L7QQX3"/>
<feature type="chain" id="PRO_5005574693" description="C1q domain-containing protein" evidence="1">
    <location>
        <begin position="17"/>
        <end position="160"/>
    </location>
</feature>
<proteinExistence type="predicted"/>
<protein>
    <recommendedName>
        <fullName evidence="2">C1q domain-containing protein</fullName>
    </recommendedName>
</protein>
<dbReference type="Gene3D" id="2.60.120.40">
    <property type="match status" value="1"/>
</dbReference>
<evidence type="ECO:0000259" key="2">
    <source>
        <dbReference type="SMART" id="SM00110"/>
    </source>
</evidence>
<dbReference type="OrthoDB" id="76388at2759"/>
<name>A0A0L7QQX3_9HYME</name>
<dbReference type="Proteomes" id="UP000053825">
    <property type="component" value="Unassembled WGS sequence"/>
</dbReference>